<protein>
    <submittedName>
        <fullName evidence="1">SAC3/GANP/Nin1/mts3/eIF-3 p25</fullName>
    </submittedName>
</protein>
<evidence type="ECO:0000313" key="2">
    <source>
        <dbReference type="Proteomes" id="UP000814128"/>
    </source>
</evidence>
<feature type="non-terminal residue" evidence="1">
    <location>
        <position position="252"/>
    </location>
</feature>
<proteinExistence type="predicted"/>
<organism evidence="1 2">
    <name type="scientific">Vararia minispora EC-137</name>
    <dbReference type="NCBI Taxonomy" id="1314806"/>
    <lineage>
        <taxon>Eukaryota</taxon>
        <taxon>Fungi</taxon>
        <taxon>Dikarya</taxon>
        <taxon>Basidiomycota</taxon>
        <taxon>Agaricomycotina</taxon>
        <taxon>Agaricomycetes</taxon>
        <taxon>Russulales</taxon>
        <taxon>Lachnocladiaceae</taxon>
        <taxon>Vararia</taxon>
    </lineage>
</organism>
<dbReference type="EMBL" id="MU273516">
    <property type="protein sequence ID" value="KAI0033595.1"/>
    <property type="molecule type" value="Genomic_DNA"/>
</dbReference>
<sequence>MYERAAGDKIVPSDLRPPPVLKRTLDYLFHDLMPTHGFSATYNFVRDRSRSVRNDFTMQLETGSLAMECNERCARFHILALHVQRRIPGYSGDLDEQQLMNSLQTLKEFYMDQRGRYESPNELEMRIYHRLIHIRDQRERHDDIPTAIQTHPVFLLTTRFRERVQEISSPIRKKSPLKVDAKAMEVFAELVSVLREAGNAAMVYLVACILEWHFGPDTIEDIESIRGNLSYSEIIDSEPNVGAGDDAGAEEA</sequence>
<keyword evidence="2" id="KW-1185">Reference proteome</keyword>
<evidence type="ECO:0000313" key="1">
    <source>
        <dbReference type="EMBL" id="KAI0033595.1"/>
    </source>
</evidence>
<comment type="caution">
    <text evidence="1">The sequence shown here is derived from an EMBL/GenBank/DDBJ whole genome shotgun (WGS) entry which is preliminary data.</text>
</comment>
<reference evidence="1" key="2">
    <citation type="journal article" date="2022" name="New Phytol.">
        <title>Evolutionary transition to the ectomycorrhizal habit in the genomes of a hyperdiverse lineage of mushroom-forming fungi.</title>
        <authorList>
            <person name="Looney B."/>
            <person name="Miyauchi S."/>
            <person name="Morin E."/>
            <person name="Drula E."/>
            <person name="Courty P.E."/>
            <person name="Kohler A."/>
            <person name="Kuo A."/>
            <person name="LaButti K."/>
            <person name="Pangilinan J."/>
            <person name="Lipzen A."/>
            <person name="Riley R."/>
            <person name="Andreopoulos W."/>
            <person name="He G."/>
            <person name="Johnson J."/>
            <person name="Nolan M."/>
            <person name="Tritt A."/>
            <person name="Barry K.W."/>
            <person name="Grigoriev I.V."/>
            <person name="Nagy L.G."/>
            <person name="Hibbett D."/>
            <person name="Henrissat B."/>
            <person name="Matheny P.B."/>
            <person name="Labbe J."/>
            <person name="Martin F.M."/>
        </authorList>
    </citation>
    <scope>NUCLEOTIDE SEQUENCE</scope>
    <source>
        <strain evidence="1">EC-137</strain>
    </source>
</reference>
<reference evidence="1" key="1">
    <citation type="submission" date="2021-02" db="EMBL/GenBank/DDBJ databases">
        <authorList>
            <consortium name="DOE Joint Genome Institute"/>
            <person name="Ahrendt S."/>
            <person name="Looney B.P."/>
            <person name="Miyauchi S."/>
            <person name="Morin E."/>
            <person name="Drula E."/>
            <person name="Courty P.E."/>
            <person name="Chicoki N."/>
            <person name="Fauchery L."/>
            <person name="Kohler A."/>
            <person name="Kuo A."/>
            <person name="Labutti K."/>
            <person name="Pangilinan J."/>
            <person name="Lipzen A."/>
            <person name="Riley R."/>
            <person name="Andreopoulos W."/>
            <person name="He G."/>
            <person name="Johnson J."/>
            <person name="Barry K.W."/>
            <person name="Grigoriev I.V."/>
            <person name="Nagy L."/>
            <person name="Hibbett D."/>
            <person name="Henrissat B."/>
            <person name="Matheny P.B."/>
            <person name="Labbe J."/>
            <person name="Martin F."/>
        </authorList>
    </citation>
    <scope>NUCLEOTIDE SEQUENCE</scope>
    <source>
        <strain evidence="1">EC-137</strain>
    </source>
</reference>
<accession>A0ACB8QPH5</accession>
<dbReference type="Proteomes" id="UP000814128">
    <property type="component" value="Unassembled WGS sequence"/>
</dbReference>
<name>A0ACB8QPH5_9AGAM</name>
<gene>
    <name evidence="1" type="ORF">K488DRAFT_9673</name>
</gene>